<gene>
    <name evidence="6" type="primary">ylxH</name>
    <name evidence="6" type="ORF">SCFA_1120008</name>
</gene>
<feature type="domain" description="AAA" evidence="5">
    <location>
        <begin position="125"/>
        <end position="268"/>
    </location>
</feature>
<dbReference type="Gene3D" id="3.30.300.160">
    <property type="entry name" value="Type II secretion system, protein E, N-terminal domain"/>
    <property type="match status" value="1"/>
</dbReference>
<dbReference type="InterPro" id="IPR050625">
    <property type="entry name" value="ParA/MinD_ATPase"/>
</dbReference>
<evidence type="ECO:0000313" key="6">
    <source>
        <dbReference type="EMBL" id="VFU11696.1"/>
    </source>
</evidence>
<dbReference type="PANTHER" id="PTHR43384">
    <property type="entry name" value="SEPTUM SITE-DETERMINING PROTEIN MIND HOMOLOG, CHLOROPLASTIC-RELATED"/>
    <property type="match status" value="1"/>
</dbReference>
<reference evidence="6" key="1">
    <citation type="submission" date="2019-03" db="EMBL/GenBank/DDBJ databases">
        <authorList>
            <person name="Hao L."/>
        </authorList>
    </citation>
    <scope>NUCLEOTIDE SEQUENCE</scope>
</reference>
<keyword evidence="2" id="KW-0067">ATP-binding</keyword>
<dbReference type="InterPro" id="IPR027417">
    <property type="entry name" value="P-loop_NTPase"/>
</dbReference>
<dbReference type="SUPFAM" id="SSF52540">
    <property type="entry name" value="P-loop containing nucleoside triphosphate hydrolases"/>
    <property type="match status" value="1"/>
</dbReference>
<organism evidence="6">
    <name type="scientific">anaerobic digester metagenome</name>
    <dbReference type="NCBI Taxonomy" id="1263854"/>
    <lineage>
        <taxon>unclassified sequences</taxon>
        <taxon>metagenomes</taxon>
        <taxon>ecological metagenomes</taxon>
    </lineage>
</organism>
<feature type="region of interest" description="Disordered" evidence="3">
    <location>
        <begin position="100"/>
        <end position="122"/>
    </location>
</feature>
<dbReference type="GO" id="GO:0009898">
    <property type="term" value="C:cytoplasmic side of plasma membrane"/>
    <property type="evidence" value="ECO:0007669"/>
    <property type="project" value="TreeGrafter"/>
</dbReference>
<dbReference type="SUPFAM" id="SSF160246">
    <property type="entry name" value="EspE N-terminal domain-like"/>
    <property type="match status" value="1"/>
</dbReference>
<evidence type="ECO:0000256" key="1">
    <source>
        <dbReference type="ARBA" id="ARBA00022741"/>
    </source>
</evidence>
<dbReference type="Pfam" id="PF13614">
    <property type="entry name" value="AAA_31"/>
    <property type="match status" value="1"/>
</dbReference>
<dbReference type="Gene3D" id="3.40.50.300">
    <property type="entry name" value="P-loop containing nucleotide triphosphate hydrolases"/>
    <property type="match status" value="1"/>
</dbReference>
<proteinExistence type="predicted"/>
<name>A0A485LUV1_9ZZZZ</name>
<evidence type="ECO:0000259" key="5">
    <source>
        <dbReference type="Pfam" id="PF13614"/>
    </source>
</evidence>
<dbReference type="GO" id="GO:0016887">
    <property type="term" value="F:ATP hydrolysis activity"/>
    <property type="evidence" value="ECO:0007669"/>
    <property type="project" value="TreeGrafter"/>
</dbReference>
<dbReference type="AlphaFoldDB" id="A0A485LUV1"/>
<dbReference type="GO" id="GO:0051782">
    <property type="term" value="P:negative regulation of cell division"/>
    <property type="evidence" value="ECO:0007669"/>
    <property type="project" value="TreeGrafter"/>
</dbReference>
<accession>A0A485LUV1</accession>
<dbReference type="InterPro" id="IPR037257">
    <property type="entry name" value="T2SS_E_N_sf"/>
</dbReference>
<dbReference type="InterPro" id="IPR007831">
    <property type="entry name" value="T2SS_GspE_N"/>
</dbReference>
<sequence length="414" mass="46657">MDDRIETRALARKCGMPYIDIEKEVPDRKCVGLLKEVFARNYTSLPVRFLNGGVLVAIGDPGQKEVVESLTFHMGRKVYPALGDKTAIRKAIDLYYSPQPEADEAAQKQQPPETGVQEEPEREHRIIAILSNKGGVGKTHVSTNLATVAARKGKKVLLIDADLGNADISNKLALFPEYTLYDFLLGDVALEDMIQKTTYGFDLVGGSSGEFKLANINYVQRSKFIRSFRKVSQGYDITIFDLSAGISTTVMDFALASDEIVIVTTPQDIIAGYACIKASFQRFKYIEESLIKKVEFYQPRKTYTPWVIMNQITSLKQGLFLFNRICQTADERINNMEAMFSIKPEYLGGILYDRDNFKKAEMERKPLTVVSPRSNPAQCLEYLGKNLLERPELRNYSQQVKTGLGRFAMIFGMQ</sequence>
<dbReference type="GO" id="GO:0005829">
    <property type="term" value="C:cytosol"/>
    <property type="evidence" value="ECO:0007669"/>
    <property type="project" value="TreeGrafter"/>
</dbReference>
<keyword evidence="1" id="KW-0547">Nucleotide-binding</keyword>
<dbReference type="EMBL" id="CAADRM010000016">
    <property type="protein sequence ID" value="VFU11696.1"/>
    <property type="molecule type" value="Genomic_DNA"/>
</dbReference>
<feature type="domain" description="Type II secretion system protein GspE N-terminal" evidence="4">
    <location>
        <begin position="15"/>
        <end position="100"/>
    </location>
</feature>
<evidence type="ECO:0000259" key="4">
    <source>
        <dbReference type="Pfam" id="PF05157"/>
    </source>
</evidence>
<protein>
    <submittedName>
        <fullName evidence="6">Flagellum site-determining protein YlxH</fullName>
    </submittedName>
</protein>
<dbReference type="Pfam" id="PF05157">
    <property type="entry name" value="MshEN"/>
    <property type="match status" value="1"/>
</dbReference>
<dbReference type="PANTHER" id="PTHR43384:SF4">
    <property type="entry name" value="CELLULOSE BIOSYNTHESIS PROTEIN BCSQ-RELATED"/>
    <property type="match status" value="1"/>
</dbReference>
<dbReference type="GO" id="GO:0005524">
    <property type="term" value="F:ATP binding"/>
    <property type="evidence" value="ECO:0007669"/>
    <property type="project" value="UniProtKB-KW"/>
</dbReference>
<evidence type="ECO:0000256" key="3">
    <source>
        <dbReference type="SAM" id="MobiDB-lite"/>
    </source>
</evidence>
<evidence type="ECO:0000256" key="2">
    <source>
        <dbReference type="ARBA" id="ARBA00022840"/>
    </source>
</evidence>
<dbReference type="InterPro" id="IPR025669">
    <property type="entry name" value="AAA_dom"/>
</dbReference>